<dbReference type="EMBL" id="AWUE01024523">
    <property type="protein sequence ID" value="OMO50506.1"/>
    <property type="molecule type" value="Genomic_DNA"/>
</dbReference>
<comment type="caution">
    <text evidence="1">The sequence shown here is derived from an EMBL/GenBank/DDBJ whole genome shotgun (WGS) entry which is preliminary data.</text>
</comment>
<evidence type="ECO:0000313" key="2">
    <source>
        <dbReference type="Proteomes" id="UP000187203"/>
    </source>
</evidence>
<reference evidence="2" key="1">
    <citation type="submission" date="2013-09" db="EMBL/GenBank/DDBJ databases">
        <title>Corchorus olitorius genome sequencing.</title>
        <authorList>
            <person name="Alam M."/>
            <person name="Haque M.S."/>
            <person name="Islam M.S."/>
            <person name="Emdad E.M."/>
            <person name="Islam M.M."/>
            <person name="Ahmed B."/>
            <person name="Halim A."/>
            <person name="Hossen Q.M.M."/>
            <person name="Hossain M.Z."/>
            <person name="Ahmed R."/>
            <person name="Khan M.M."/>
            <person name="Islam R."/>
            <person name="Rashid M.M."/>
            <person name="Khan S.A."/>
            <person name="Rahman M.S."/>
            <person name="Alam M."/>
            <person name="Yahiya A.S."/>
            <person name="Khan M.S."/>
            <person name="Azam M.S."/>
            <person name="Haque T."/>
            <person name="Lashkar M.Z.H."/>
            <person name="Akhand A.I."/>
            <person name="Morshed G."/>
            <person name="Roy S."/>
            <person name="Uddin K.S."/>
            <person name="Rabeya T."/>
            <person name="Hossain A.S."/>
            <person name="Chowdhury A."/>
            <person name="Snigdha A.R."/>
            <person name="Mortoza M.S."/>
            <person name="Matin S.A."/>
            <person name="Hoque S.M.E."/>
            <person name="Islam M.K."/>
            <person name="Roy D.K."/>
            <person name="Haider R."/>
            <person name="Moosa M.M."/>
            <person name="Elias S.M."/>
            <person name="Hasan A.M."/>
            <person name="Jahan S."/>
            <person name="Shafiuddin M."/>
            <person name="Mahmood N."/>
            <person name="Shommy N.S."/>
        </authorList>
    </citation>
    <scope>NUCLEOTIDE SEQUENCE [LARGE SCALE GENOMIC DNA]</scope>
    <source>
        <strain evidence="2">cv. O-4</strain>
    </source>
</reference>
<dbReference type="Proteomes" id="UP000187203">
    <property type="component" value="Unassembled WGS sequence"/>
</dbReference>
<sequence length="41" mass="4613">MGDRMSESEIFDSLRLDDLNPELDADLDEGELRELGLAGKF</sequence>
<evidence type="ECO:0000313" key="1">
    <source>
        <dbReference type="EMBL" id="OMO50506.1"/>
    </source>
</evidence>
<accession>A0A1R3FXN4</accession>
<dbReference type="AlphaFoldDB" id="A0A1R3FXN4"/>
<keyword evidence="2" id="KW-1185">Reference proteome</keyword>
<gene>
    <name evidence="1" type="ORF">COLO4_38047</name>
</gene>
<protein>
    <submittedName>
        <fullName evidence="1">Uncharacterized protein</fullName>
    </submittedName>
</protein>
<organism evidence="1 2">
    <name type="scientific">Corchorus olitorius</name>
    <dbReference type="NCBI Taxonomy" id="93759"/>
    <lineage>
        <taxon>Eukaryota</taxon>
        <taxon>Viridiplantae</taxon>
        <taxon>Streptophyta</taxon>
        <taxon>Embryophyta</taxon>
        <taxon>Tracheophyta</taxon>
        <taxon>Spermatophyta</taxon>
        <taxon>Magnoliopsida</taxon>
        <taxon>eudicotyledons</taxon>
        <taxon>Gunneridae</taxon>
        <taxon>Pentapetalae</taxon>
        <taxon>rosids</taxon>
        <taxon>malvids</taxon>
        <taxon>Malvales</taxon>
        <taxon>Malvaceae</taxon>
        <taxon>Grewioideae</taxon>
        <taxon>Apeibeae</taxon>
        <taxon>Corchorus</taxon>
    </lineage>
</organism>
<name>A0A1R3FXN4_9ROSI</name>
<proteinExistence type="predicted"/>